<evidence type="ECO:0000313" key="4">
    <source>
        <dbReference type="Proteomes" id="UP001057375"/>
    </source>
</evidence>
<dbReference type="EMBL" id="BQXS01012446">
    <property type="protein sequence ID" value="GKT23144.1"/>
    <property type="molecule type" value="Genomic_DNA"/>
</dbReference>
<dbReference type="Proteomes" id="UP001057375">
    <property type="component" value="Unassembled WGS sequence"/>
</dbReference>
<keyword evidence="1" id="KW-0175">Coiled coil</keyword>
<evidence type="ECO:0000256" key="2">
    <source>
        <dbReference type="SAM" id="MobiDB-lite"/>
    </source>
</evidence>
<feature type="compositionally biased region" description="Polar residues" evidence="2">
    <location>
        <begin position="381"/>
        <end position="397"/>
    </location>
</feature>
<feature type="region of interest" description="Disordered" evidence="2">
    <location>
        <begin position="276"/>
        <end position="325"/>
    </location>
</feature>
<feature type="compositionally biased region" description="Basic and acidic residues" evidence="2">
    <location>
        <begin position="276"/>
        <end position="295"/>
    </location>
</feature>
<feature type="compositionally biased region" description="Basic and acidic residues" evidence="2">
    <location>
        <begin position="151"/>
        <end position="170"/>
    </location>
</feature>
<feature type="region of interest" description="Disordered" evidence="2">
    <location>
        <begin position="1"/>
        <end position="50"/>
    </location>
</feature>
<comment type="caution">
    <text evidence="3">The sequence shown here is derived from an EMBL/GenBank/DDBJ whole genome shotgun (WGS) entry which is preliminary data.</text>
</comment>
<feature type="non-terminal residue" evidence="3">
    <location>
        <position position="397"/>
    </location>
</feature>
<feature type="compositionally biased region" description="Acidic residues" evidence="2">
    <location>
        <begin position="208"/>
        <end position="222"/>
    </location>
</feature>
<feature type="compositionally biased region" description="Basic and acidic residues" evidence="2">
    <location>
        <begin position="37"/>
        <end position="50"/>
    </location>
</feature>
<gene>
    <name evidence="3" type="ORF">ADUPG1_012338</name>
</gene>
<feature type="region of interest" description="Disordered" evidence="2">
    <location>
        <begin position="142"/>
        <end position="258"/>
    </location>
</feature>
<name>A0ABQ5JZ57_9EUKA</name>
<proteinExistence type="predicted"/>
<keyword evidence="4" id="KW-1185">Reference proteome</keyword>
<feature type="coiled-coil region" evidence="1">
    <location>
        <begin position="333"/>
        <end position="360"/>
    </location>
</feature>
<sequence>MHFAHGKPSVSIPLETNSETASVHVGARPKSGLSQRDNVEMNGDHKFTKLTDSKSPLELIKDFLPPKTSGSTTRVCGKVSQAGGTPFGAAICSPRLVSSGGGLLQDEITRKGNASPGVMDSPESIEMATAIESSHRYMVCSVEKKKKKTSSSKDKAHKEQARMKTSKDSTEETSAVEGKPTETVEKETAKAPREETEAERSARRDSELLELVDFDEAPEDLEEIGRQAKEAEEKAKEAEKAAKEVKETPEQKELREKTIEVEALRLKMAELEDFKRNAELEEISRRMDELDSSEKRKAKPPAVKESKPVKEDSLPDDGKTVPAEGVSSAFNWMDNSDARFKRLEDTIVSLQRELALARRDKADGDLMSVSSTPQAPVIVVTQENTPTPQLKDTTTVV</sequence>
<feature type="region of interest" description="Disordered" evidence="2">
    <location>
        <begin position="377"/>
        <end position="397"/>
    </location>
</feature>
<protein>
    <submittedName>
        <fullName evidence="3">Uncharacterized protein</fullName>
    </submittedName>
</protein>
<feature type="compositionally biased region" description="Basic and acidic residues" evidence="2">
    <location>
        <begin position="302"/>
        <end position="319"/>
    </location>
</feature>
<reference evidence="3" key="1">
    <citation type="submission" date="2022-03" db="EMBL/GenBank/DDBJ databases">
        <title>Draft genome sequence of Aduncisulcus paluster, a free-living microaerophilic Fornicata.</title>
        <authorList>
            <person name="Yuyama I."/>
            <person name="Kume K."/>
            <person name="Tamura T."/>
            <person name="Inagaki Y."/>
            <person name="Hashimoto T."/>
        </authorList>
    </citation>
    <scope>NUCLEOTIDE SEQUENCE</scope>
    <source>
        <strain evidence="3">NY0171</strain>
    </source>
</reference>
<evidence type="ECO:0000313" key="3">
    <source>
        <dbReference type="EMBL" id="GKT23144.1"/>
    </source>
</evidence>
<accession>A0ABQ5JZ57</accession>
<organism evidence="3 4">
    <name type="scientific">Aduncisulcus paluster</name>
    <dbReference type="NCBI Taxonomy" id="2918883"/>
    <lineage>
        <taxon>Eukaryota</taxon>
        <taxon>Metamonada</taxon>
        <taxon>Carpediemonas-like organisms</taxon>
        <taxon>Aduncisulcus</taxon>
    </lineage>
</organism>
<feature type="compositionally biased region" description="Basic and acidic residues" evidence="2">
    <location>
        <begin position="223"/>
        <end position="258"/>
    </location>
</feature>
<feature type="compositionally biased region" description="Basic and acidic residues" evidence="2">
    <location>
        <begin position="179"/>
        <end position="207"/>
    </location>
</feature>
<evidence type="ECO:0000256" key="1">
    <source>
        <dbReference type="SAM" id="Coils"/>
    </source>
</evidence>